<feature type="domain" description="Limiting CO2-inducible protein B/C beta carbonyic anhydrase" evidence="2">
    <location>
        <begin position="512"/>
        <end position="734"/>
    </location>
</feature>
<dbReference type="EMBL" id="HBGA01064060">
    <property type="protein sequence ID" value="CAD9012645.1"/>
    <property type="molecule type" value="Transcribed_RNA"/>
</dbReference>
<name>A0A7S1NDE8_9EUGL</name>
<reference evidence="3" key="1">
    <citation type="submission" date="2021-01" db="EMBL/GenBank/DDBJ databases">
        <authorList>
            <person name="Corre E."/>
            <person name="Pelletier E."/>
            <person name="Niang G."/>
            <person name="Scheremetjew M."/>
            <person name="Finn R."/>
            <person name="Kale V."/>
            <person name="Holt S."/>
            <person name="Cochrane G."/>
            <person name="Meng A."/>
            <person name="Brown T."/>
            <person name="Cohen L."/>
        </authorList>
    </citation>
    <scope>NUCLEOTIDE SEQUENCE</scope>
    <source>
        <strain evidence="3">NIES-381</strain>
    </source>
</reference>
<dbReference type="AlphaFoldDB" id="A0A7S1NDE8"/>
<feature type="region of interest" description="Disordered" evidence="1">
    <location>
        <begin position="127"/>
        <end position="242"/>
    </location>
</feature>
<organism evidence="3">
    <name type="scientific">Eutreptiella gymnastica</name>
    <dbReference type="NCBI Taxonomy" id="73025"/>
    <lineage>
        <taxon>Eukaryota</taxon>
        <taxon>Discoba</taxon>
        <taxon>Euglenozoa</taxon>
        <taxon>Euglenida</taxon>
        <taxon>Spirocuta</taxon>
        <taxon>Euglenophyceae</taxon>
        <taxon>Eutreptiales</taxon>
        <taxon>Eutreptiaceae</taxon>
        <taxon>Eutreptiella</taxon>
    </lineage>
</organism>
<sequence>MSTYTYVPPAGAELVSGYGLNYTGSAADFIAARRGSNFYSTATVPPPDYMARRGSQYVSPVIRNVSPIHRSSSPTHMGHVVYNQSPVPAHFPPPAYVTLSGRTSPGPTYTAQPAYPSYTHRSSISSVSSAVSAQGPPLSIPPADLPTPQVASQPRKLSTTRVVASAGTGKTLPSAVQKDTRTGSPRTLLVKKYEHGNPLALGGSDASNDSEPWSPGPRDGLATDGSDAPKPHVASARKHFPGSMPQSRLIKIVKAGLSKYGCTPDSTLLSTSCCPDEINRDLDQDTAAVWGRAFCMGGLAGFPFAGKTGLSAYLHHVPTGGALLIFAASHVGIDDKGEVGVVKRVGMHESSSTCGAAVGAYKLCASKEHIPGALTRLALGDPEEHPGFNDKLDPQMNYIIKFVATQYLEIKKAANPMAELAIRCAQRIREDLAMLLPLPHFELDFPVAIVGGIQINFEGDEVGEDFFHLQSFEFVRARSSAVMDLMSISLDTFNDQVERASTMKHFPNAMVQHNMLDGIQNVFQRLGYKNEDVLLATCCCPDEINRDLDGDLTEIWGRPFCMGGLAGFPFVGKTGAKAFMSHVPDGGIMLVIAASHVGIDPEGKVGFVHRLGMRAVSTACGAAIGAYNFCKANIRKLDRIVAGDTSVYPAYHDQHDSQMNYVLQSVARNFHEIAEAKSEMAQLAVTSARLILNDVMNIVPEKLGFPIAILNGIQINFEGEHCGEDFFCPLKFTLLHPDGRTEDLMDEMVRLSPR</sequence>
<dbReference type="InterPro" id="IPR040703">
    <property type="entry name" value="LCIB/C_CA"/>
</dbReference>
<feature type="domain" description="Limiting CO2-inducible protein B/C beta carbonyic anhydrase" evidence="2">
    <location>
        <begin position="244"/>
        <end position="475"/>
    </location>
</feature>
<evidence type="ECO:0000259" key="2">
    <source>
        <dbReference type="Pfam" id="PF18599"/>
    </source>
</evidence>
<evidence type="ECO:0000313" key="3">
    <source>
        <dbReference type="EMBL" id="CAD9012645.1"/>
    </source>
</evidence>
<proteinExistence type="predicted"/>
<dbReference type="Pfam" id="PF18599">
    <property type="entry name" value="LCIB_C_CA"/>
    <property type="match status" value="2"/>
</dbReference>
<protein>
    <recommendedName>
        <fullName evidence="2">Limiting CO2-inducible protein B/C beta carbonyic anhydrase domain-containing protein</fullName>
    </recommendedName>
</protein>
<dbReference type="PANTHER" id="PTHR38016:SF1">
    <property type="entry name" value="LIMITING CO2-INDUCIBLE PROTEIN B_C BETA CARBONYIC ANHYDRASE DOMAIN-CONTAINING PROTEIN"/>
    <property type="match status" value="1"/>
</dbReference>
<gene>
    <name evidence="3" type="ORF">EGYM00392_LOCUS23746</name>
</gene>
<dbReference type="PANTHER" id="PTHR38016">
    <property type="entry name" value="UNNAMED PRODUCT"/>
    <property type="match status" value="1"/>
</dbReference>
<feature type="compositionally biased region" description="Polar residues" evidence="1">
    <location>
        <begin position="149"/>
        <end position="162"/>
    </location>
</feature>
<evidence type="ECO:0000256" key="1">
    <source>
        <dbReference type="SAM" id="MobiDB-lite"/>
    </source>
</evidence>
<accession>A0A7S1NDE8</accession>